<dbReference type="SMART" id="SM00521">
    <property type="entry name" value="CBF"/>
    <property type="match status" value="1"/>
</dbReference>
<dbReference type="AlphaFoldDB" id="A0A1D6HLV3"/>
<dbReference type="OMA" id="FDRHGHH"/>
<proteinExistence type="inferred from homology"/>
<feature type="compositionally biased region" description="Low complexity" evidence="7">
    <location>
        <begin position="189"/>
        <end position="211"/>
    </location>
</feature>
<dbReference type="InParanoid" id="A0A1D6HLV3"/>
<keyword evidence="5 6" id="KW-0539">Nucleus</keyword>
<dbReference type="ExpressionAtlas" id="A0A1D6HLV3">
    <property type="expression patterns" value="baseline and differential"/>
</dbReference>
<dbReference type="Pfam" id="PF02045">
    <property type="entry name" value="CBFB_NFYA"/>
    <property type="match status" value="1"/>
</dbReference>
<dbReference type="PANTHER" id="PTHR12632">
    <property type="entry name" value="TRANSCRIPTION FACTOR NF-Y ALPHA-RELATED"/>
    <property type="match status" value="1"/>
</dbReference>
<feature type="region of interest" description="Disordered" evidence="7">
    <location>
        <begin position="174"/>
        <end position="221"/>
    </location>
</feature>
<name>A0A1D6HLV3_MAIZE</name>
<feature type="signal peptide" evidence="8">
    <location>
        <begin position="1"/>
        <end position="25"/>
    </location>
</feature>
<dbReference type="STRING" id="4577.A0A1D6HLV3"/>
<dbReference type="PROSITE" id="PS51152">
    <property type="entry name" value="NFYA_HAP2_2"/>
    <property type="match status" value="1"/>
</dbReference>
<dbReference type="GO" id="GO:0003700">
    <property type="term" value="F:DNA-binding transcription factor activity"/>
    <property type="evidence" value="ECO:0007669"/>
    <property type="project" value="UniProtKB-UniRule"/>
</dbReference>
<evidence type="ECO:0000256" key="8">
    <source>
        <dbReference type="SAM" id="SignalP"/>
    </source>
</evidence>
<sequence>MYASLDCSVKHLLLMSGCVCYLGLGCMSLGNTGNSFGKTVNDHLRSTLSFDNKQPPFASQNFDYGQTIACISYPYNRSRSGDVWAAYESRTSTATVLHLKQFRSQIAGGGSSTRIPLPLELAENEPIYVNPKQYHGILRRRQLRAKLEAQNKLVRARKPYLHESRHLHAMKRARGSGGRFLNTKQLQQSHTALTRSTTTSGTSSSGSTHLRLGGGAAAAGDRSVLAPKTMASQDSSKKAVSSALAFTATPMLRRDDGFLQHPSHLFSFSGHFGQASAQAGVHNGSQHRVPVMR</sequence>
<dbReference type="InterPro" id="IPR001289">
    <property type="entry name" value="NFYA"/>
</dbReference>
<keyword evidence="8" id="KW-0732">Signal</keyword>
<keyword evidence="3 6" id="KW-0238">DNA-binding</keyword>
<feature type="chain" id="PRO_5010804933" description="Nuclear transcription factor Y subunit" evidence="8">
    <location>
        <begin position="26"/>
        <end position="293"/>
    </location>
</feature>
<reference evidence="9" key="1">
    <citation type="submission" date="2015-12" db="EMBL/GenBank/DDBJ databases">
        <title>Update maize B73 reference genome by single molecule sequencing technologies.</title>
        <authorList>
            <consortium name="Maize Genome Sequencing Project"/>
            <person name="Ware D."/>
        </authorList>
    </citation>
    <scope>NUCLEOTIDE SEQUENCE</scope>
    <source>
        <tissue evidence="9">Seedling</tissue>
    </source>
</reference>
<evidence type="ECO:0000256" key="7">
    <source>
        <dbReference type="SAM" id="MobiDB-lite"/>
    </source>
</evidence>
<evidence type="ECO:0000256" key="6">
    <source>
        <dbReference type="RuleBase" id="RU367155"/>
    </source>
</evidence>
<dbReference type="eggNOG" id="KOG1561">
    <property type="taxonomic scope" value="Eukaryota"/>
</dbReference>
<accession>A0A1D6HLV3</accession>
<dbReference type="PaxDb" id="4577-GRMZM5G857944_P02"/>
<evidence type="ECO:0000256" key="3">
    <source>
        <dbReference type="ARBA" id="ARBA00023125"/>
    </source>
</evidence>
<comment type="subcellular location">
    <subcellularLocation>
        <location evidence="1 6">Nucleus</location>
    </subcellularLocation>
</comment>
<dbReference type="Gene3D" id="6.10.250.2430">
    <property type="match status" value="1"/>
</dbReference>
<dbReference type="FunCoup" id="A0A1D6HLV3">
    <property type="interactions" value="10"/>
</dbReference>
<keyword evidence="4 6" id="KW-0804">Transcription</keyword>
<evidence type="ECO:0000256" key="2">
    <source>
        <dbReference type="ARBA" id="ARBA00023015"/>
    </source>
</evidence>
<dbReference type="EMBL" id="CM000781">
    <property type="protein sequence ID" value="AQK75361.1"/>
    <property type="molecule type" value="Genomic_DNA"/>
</dbReference>
<comment type="function">
    <text evidence="6">Component of the sequence-specific heterotrimeric transcription factor (NF-Y) which specifically recognizes a 5'-CCAAT-3' box motif found in the promoters of its target genes.</text>
</comment>
<comment type="similarity">
    <text evidence="6">Belongs to the NFYA/HAP2 subunit family.</text>
</comment>
<protein>
    <recommendedName>
        <fullName evidence="6">Nuclear transcription factor Y subunit</fullName>
    </recommendedName>
</protein>
<evidence type="ECO:0000256" key="4">
    <source>
        <dbReference type="ARBA" id="ARBA00023163"/>
    </source>
</evidence>
<organism evidence="9">
    <name type="scientific">Zea mays</name>
    <name type="common">Maize</name>
    <dbReference type="NCBI Taxonomy" id="4577"/>
    <lineage>
        <taxon>Eukaryota</taxon>
        <taxon>Viridiplantae</taxon>
        <taxon>Streptophyta</taxon>
        <taxon>Embryophyta</taxon>
        <taxon>Tracheophyta</taxon>
        <taxon>Spermatophyta</taxon>
        <taxon>Magnoliopsida</taxon>
        <taxon>Liliopsida</taxon>
        <taxon>Poales</taxon>
        <taxon>Poaceae</taxon>
        <taxon>PACMAD clade</taxon>
        <taxon>Panicoideae</taxon>
        <taxon>Andropogonodae</taxon>
        <taxon>Andropogoneae</taxon>
        <taxon>Tripsacinae</taxon>
        <taxon>Zea</taxon>
    </lineage>
</organism>
<dbReference type="PRINTS" id="PR00616">
    <property type="entry name" value="CCAATSUBUNTB"/>
</dbReference>
<evidence type="ECO:0000256" key="1">
    <source>
        <dbReference type="ARBA" id="ARBA00004123"/>
    </source>
</evidence>
<dbReference type="GO" id="GO:0005634">
    <property type="term" value="C:nucleus"/>
    <property type="evidence" value="ECO:0007669"/>
    <property type="project" value="UniProtKB-SubCell"/>
</dbReference>
<dbReference type="GO" id="GO:0003677">
    <property type="term" value="F:DNA binding"/>
    <property type="evidence" value="ECO:0007669"/>
    <property type="project" value="UniProtKB-KW"/>
</dbReference>
<evidence type="ECO:0000256" key="5">
    <source>
        <dbReference type="ARBA" id="ARBA00023242"/>
    </source>
</evidence>
<comment type="subunit">
    <text evidence="6">Heterotrimer.</text>
</comment>
<gene>
    <name evidence="9" type="ORF">ZEAMMB73_Zm00001d018255</name>
</gene>
<dbReference type="IntAct" id="A0A1D6HLV3">
    <property type="interactions" value="4"/>
</dbReference>
<keyword evidence="2 6" id="KW-0805">Transcription regulation</keyword>
<evidence type="ECO:0000313" key="9">
    <source>
        <dbReference type="EMBL" id="AQK75361.1"/>
    </source>
</evidence>